<name>A0AAV2L6R4_KNICA</name>
<evidence type="ECO:0000313" key="2">
    <source>
        <dbReference type="Proteomes" id="UP001497482"/>
    </source>
</evidence>
<proteinExistence type="predicted"/>
<dbReference type="AlphaFoldDB" id="A0AAV2L6R4"/>
<accession>A0AAV2L6R4</accession>
<keyword evidence="2" id="KW-1185">Reference proteome</keyword>
<organism evidence="1 2">
    <name type="scientific">Knipowitschia caucasica</name>
    <name type="common">Caucasian dwarf goby</name>
    <name type="synonym">Pomatoschistus caucasicus</name>
    <dbReference type="NCBI Taxonomy" id="637954"/>
    <lineage>
        <taxon>Eukaryota</taxon>
        <taxon>Metazoa</taxon>
        <taxon>Chordata</taxon>
        <taxon>Craniata</taxon>
        <taxon>Vertebrata</taxon>
        <taxon>Euteleostomi</taxon>
        <taxon>Actinopterygii</taxon>
        <taxon>Neopterygii</taxon>
        <taxon>Teleostei</taxon>
        <taxon>Neoteleostei</taxon>
        <taxon>Acanthomorphata</taxon>
        <taxon>Gobiaria</taxon>
        <taxon>Gobiiformes</taxon>
        <taxon>Gobioidei</taxon>
        <taxon>Gobiidae</taxon>
        <taxon>Gobiinae</taxon>
        <taxon>Knipowitschia</taxon>
    </lineage>
</organism>
<dbReference type="Proteomes" id="UP001497482">
    <property type="component" value="Chromosome 20"/>
</dbReference>
<gene>
    <name evidence="1" type="ORF">KC01_LOCUS24185</name>
</gene>
<protein>
    <submittedName>
        <fullName evidence="1">Uncharacterized protein</fullName>
    </submittedName>
</protein>
<sequence length="118" mass="13055">MANNLSRQAYKSLKTLSTINEGTHRISTPLCILWIRKRLVHVLHQEQGVQHHPFAKAAGESATAGPAVGPLVPLALQPLAFAGIGQGRLAEGRYSLCVERWEVVLEDLSRYCPRMNSR</sequence>
<evidence type="ECO:0000313" key="1">
    <source>
        <dbReference type="EMBL" id="CAL1595374.1"/>
    </source>
</evidence>
<dbReference type="EMBL" id="OZ035842">
    <property type="protein sequence ID" value="CAL1595374.1"/>
    <property type="molecule type" value="Genomic_DNA"/>
</dbReference>
<reference evidence="1 2" key="1">
    <citation type="submission" date="2024-04" db="EMBL/GenBank/DDBJ databases">
        <authorList>
            <person name="Waldvogel A.-M."/>
            <person name="Schoenle A."/>
        </authorList>
    </citation>
    <scope>NUCLEOTIDE SEQUENCE [LARGE SCALE GENOMIC DNA]</scope>
</reference>